<dbReference type="InterPro" id="IPR003661">
    <property type="entry name" value="HisK_dim/P_dom"/>
</dbReference>
<dbReference type="OrthoDB" id="8673316at2"/>
<dbReference type="InterPro" id="IPR050428">
    <property type="entry name" value="TCS_sensor_his_kinase"/>
</dbReference>
<gene>
    <name evidence="15" type="ORF">APZ41_016835</name>
</gene>
<evidence type="ECO:0000256" key="7">
    <source>
        <dbReference type="ARBA" id="ARBA00022777"/>
    </source>
</evidence>
<evidence type="ECO:0000256" key="5">
    <source>
        <dbReference type="ARBA" id="ARBA00022679"/>
    </source>
</evidence>
<dbReference type="PROSITE" id="PS50109">
    <property type="entry name" value="HIS_KIN"/>
    <property type="match status" value="1"/>
</dbReference>
<sequence>MSAVRSLHARVAVLLMLVLGSVGACFAVAGWYYAWVTAGSAHDTLLRYGASQIAENTYQQGVMVAVEPPISVLASLSAMDRVAYKVVDPRGVVVAGSPDLALGPMTPREQALLRQGRVLVEDGAWRGEPVRIAVTTRRLGEGWALVAVAQTLHARTALARDIAGKAILGVLLLTGLALLATLLAIKHVLAPLERVQDALRERDPRDLSPLAVAAPPEIAALVGAIDGFMARLDRRIGMMQRMIGDAAHQLRTPLAGLASQVDLLSVEGDPARRATQLRRIAARTEQLGRLVGQLFNHAMVTHRPDVVPPEPVDLVALARRILLDLPVDGGGAAAPVLSLDAPGEPVVVPGDPISLREAVANLVNNALQHGAASRLEVRVFRQDGDAVLEVVDDGPGIPPALWARVREPFHPRGEGRGGAGLGLAIADEVVRAHGGSLRFRSDSVDGFAVILTLPGIGAHPAPGQRPATGSEPGSLAETAWEESAAALPGRR</sequence>
<evidence type="ECO:0000256" key="9">
    <source>
        <dbReference type="ARBA" id="ARBA00023012"/>
    </source>
</evidence>
<feature type="domain" description="Histidine kinase" evidence="13">
    <location>
        <begin position="245"/>
        <end position="457"/>
    </location>
</feature>
<dbReference type="PANTHER" id="PTHR45436">
    <property type="entry name" value="SENSOR HISTIDINE KINASE YKOH"/>
    <property type="match status" value="1"/>
</dbReference>
<dbReference type="Proteomes" id="UP000054844">
    <property type="component" value="Unassembled WGS sequence"/>
</dbReference>
<dbReference type="GO" id="GO:0000155">
    <property type="term" value="F:phosphorelay sensor kinase activity"/>
    <property type="evidence" value="ECO:0007669"/>
    <property type="project" value="InterPro"/>
</dbReference>
<dbReference type="InterPro" id="IPR013727">
    <property type="entry name" value="2CSK_N"/>
</dbReference>
<dbReference type="InterPro" id="IPR004358">
    <property type="entry name" value="Sig_transdc_His_kin-like_C"/>
</dbReference>
<dbReference type="SMART" id="SM00388">
    <property type="entry name" value="HisKA"/>
    <property type="match status" value="1"/>
</dbReference>
<keyword evidence="8 12" id="KW-1133">Transmembrane helix</keyword>
<evidence type="ECO:0000256" key="3">
    <source>
        <dbReference type="ARBA" id="ARBA00012438"/>
    </source>
</evidence>
<dbReference type="CDD" id="cd00082">
    <property type="entry name" value="HisKA"/>
    <property type="match status" value="1"/>
</dbReference>
<evidence type="ECO:0000256" key="4">
    <source>
        <dbReference type="ARBA" id="ARBA00022553"/>
    </source>
</evidence>
<dbReference type="Gene3D" id="3.30.565.10">
    <property type="entry name" value="Histidine kinase-like ATPase, C-terminal domain"/>
    <property type="match status" value="1"/>
</dbReference>
<proteinExistence type="predicted"/>
<feature type="region of interest" description="Disordered" evidence="11">
    <location>
        <begin position="458"/>
        <end position="491"/>
    </location>
</feature>
<evidence type="ECO:0000259" key="13">
    <source>
        <dbReference type="PROSITE" id="PS50109"/>
    </source>
</evidence>
<dbReference type="SUPFAM" id="SSF47384">
    <property type="entry name" value="Homodimeric domain of signal transducing histidine kinase"/>
    <property type="match status" value="1"/>
</dbReference>
<keyword evidence="5" id="KW-0808">Transferase</keyword>
<dbReference type="RefSeq" id="WP_058389079.1">
    <property type="nucleotide sequence ID" value="NZ_CP034924.1"/>
</dbReference>
<evidence type="ECO:0000256" key="2">
    <source>
        <dbReference type="ARBA" id="ARBA00004370"/>
    </source>
</evidence>
<dbReference type="GO" id="GO:0005886">
    <property type="term" value="C:plasma membrane"/>
    <property type="evidence" value="ECO:0007669"/>
    <property type="project" value="TreeGrafter"/>
</dbReference>
<organism evidence="15 16">
    <name type="scientific">Roseomonas mucosa</name>
    <dbReference type="NCBI Taxonomy" id="207340"/>
    <lineage>
        <taxon>Bacteria</taxon>
        <taxon>Pseudomonadati</taxon>
        <taxon>Pseudomonadota</taxon>
        <taxon>Alphaproteobacteria</taxon>
        <taxon>Acetobacterales</taxon>
        <taxon>Roseomonadaceae</taxon>
        <taxon>Roseomonas</taxon>
    </lineage>
</organism>
<keyword evidence="16" id="KW-1185">Reference proteome</keyword>
<keyword evidence="7" id="KW-0418">Kinase</keyword>
<keyword evidence="4" id="KW-0597">Phosphoprotein</keyword>
<feature type="transmembrane region" description="Helical" evidence="12">
    <location>
        <begin position="210"/>
        <end position="232"/>
    </location>
</feature>
<dbReference type="Pfam" id="PF08521">
    <property type="entry name" value="2CSK_N"/>
    <property type="match status" value="1"/>
</dbReference>
<evidence type="ECO:0000256" key="6">
    <source>
        <dbReference type="ARBA" id="ARBA00022692"/>
    </source>
</evidence>
<dbReference type="InterPro" id="IPR003594">
    <property type="entry name" value="HATPase_dom"/>
</dbReference>
<feature type="transmembrane region" description="Helical" evidence="12">
    <location>
        <begin position="166"/>
        <end position="190"/>
    </location>
</feature>
<dbReference type="EMBL" id="LLWF02000077">
    <property type="protein sequence ID" value="ONH82016.1"/>
    <property type="molecule type" value="Genomic_DNA"/>
</dbReference>
<evidence type="ECO:0000313" key="15">
    <source>
        <dbReference type="EMBL" id="ONH82016.1"/>
    </source>
</evidence>
<dbReference type="PROSITE" id="PS51257">
    <property type="entry name" value="PROKAR_LIPOPROTEIN"/>
    <property type="match status" value="1"/>
</dbReference>
<comment type="caution">
    <text evidence="15">The sequence shown here is derived from an EMBL/GenBank/DDBJ whole genome shotgun (WGS) entry which is preliminary data.</text>
</comment>
<evidence type="ECO:0000313" key="16">
    <source>
        <dbReference type="Proteomes" id="UP000054844"/>
    </source>
</evidence>
<reference evidence="15" key="1">
    <citation type="submission" date="2016-12" db="EMBL/GenBank/DDBJ databases">
        <title>Draft genome sequence of Roseomonas mucosa strain AU37, isolated from a peripheral intravenous catheter.</title>
        <authorList>
            <person name="Choudhury M.A."/>
            <person name="Sidjabat H.E."/>
            <person name="Wailan A.M."/>
            <person name="Zhang L."/>
            <person name="Marsh N.M."/>
            <person name="Rickard C.M."/>
            <person name="Davies M."/>
            <person name="Mcmillan D.J."/>
        </authorList>
    </citation>
    <scope>NUCLEOTIDE SEQUENCE [LARGE SCALE GENOMIC DNA]</scope>
    <source>
        <strain evidence="15">AU37</strain>
    </source>
</reference>
<dbReference type="SMART" id="SM00387">
    <property type="entry name" value="HATPase_c"/>
    <property type="match status" value="1"/>
</dbReference>
<dbReference type="PROSITE" id="PS50885">
    <property type="entry name" value="HAMP"/>
    <property type="match status" value="1"/>
</dbReference>
<dbReference type="EC" id="2.7.13.3" evidence="3"/>
<dbReference type="InterPro" id="IPR005467">
    <property type="entry name" value="His_kinase_dom"/>
</dbReference>
<comment type="catalytic activity">
    <reaction evidence="1">
        <text>ATP + protein L-histidine = ADP + protein N-phospho-L-histidine.</text>
        <dbReference type="EC" id="2.7.13.3"/>
    </reaction>
</comment>
<dbReference type="Gene3D" id="1.10.287.130">
    <property type="match status" value="1"/>
</dbReference>
<dbReference type="SUPFAM" id="SSF55874">
    <property type="entry name" value="ATPase domain of HSP90 chaperone/DNA topoisomerase II/histidine kinase"/>
    <property type="match status" value="1"/>
</dbReference>
<evidence type="ECO:0000256" key="10">
    <source>
        <dbReference type="ARBA" id="ARBA00023136"/>
    </source>
</evidence>
<dbReference type="PRINTS" id="PR00344">
    <property type="entry name" value="BCTRLSENSOR"/>
</dbReference>
<feature type="transmembrane region" description="Helical" evidence="12">
    <location>
        <begin position="12"/>
        <end position="34"/>
    </location>
</feature>
<dbReference type="InterPro" id="IPR036097">
    <property type="entry name" value="HisK_dim/P_sf"/>
</dbReference>
<dbReference type="PANTHER" id="PTHR45436:SF1">
    <property type="entry name" value="SENSOR PROTEIN QSEC"/>
    <property type="match status" value="1"/>
</dbReference>
<dbReference type="InterPro" id="IPR003660">
    <property type="entry name" value="HAMP_dom"/>
</dbReference>
<dbReference type="STRING" id="207340.APZ41_016835"/>
<keyword evidence="10 12" id="KW-0472">Membrane</keyword>
<name>A0A1S8D138_9PROT</name>
<dbReference type="Pfam" id="PF02518">
    <property type="entry name" value="HATPase_c"/>
    <property type="match status" value="1"/>
</dbReference>
<evidence type="ECO:0000256" key="12">
    <source>
        <dbReference type="SAM" id="Phobius"/>
    </source>
</evidence>
<keyword evidence="9" id="KW-0902">Two-component regulatory system</keyword>
<evidence type="ECO:0000256" key="8">
    <source>
        <dbReference type="ARBA" id="ARBA00022989"/>
    </source>
</evidence>
<accession>A0A1S8D138</accession>
<dbReference type="CDD" id="cd00075">
    <property type="entry name" value="HATPase"/>
    <property type="match status" value="1"/>
</dbReference>
<evidence type="ECO:0000259" key="14">
    <source>
        <dbReference type="PROSITE" id="PS50885"/>
    </source>
</evidence>
<protein>
    <recommendedName>
        <fullName evidence="3">histidine kinase</fullName>
        <ecNumber evidence="3">2.7.13.3</ecNumber>
    </recommendedName>
</protein>
<keyword evidence="6 12" id="KW-0812">Transmembrane</keyword>
<dbReference type="Pfam" id="PF00512">
    <property type="entry name" value="HisKA"/>
    <property type="match status" value="1"/>
</dbReference>
<dbReference type="InterPro" id="IPR036890">
    <property type="entry name" value="HATPase_C_sf"/>
</dbReference>
<evidence type="ECO:0000256" key="1">
    <source>
        <dbReference type="ARBA" id="ARBA00000085"/>
    </source>
</evidence>
<comment type="subcellular location">
    <subcellularLocation>
        <location evidence="2">Membrane</location>
    </subcellularLocation>
</comment>
<dbReference type="AlphaFoldDB" id="A0A1S8D138"/>
<feature type="domain" description="HAMP" evidence="14">
    <location>
        <begin position="186"/>
        <end position="237"/>
    </location>
</feature>
<evidence type="ECO:0000256" key="11">
    <source>
        <dbReference type="SAM" id="MobiDB-lite"/>
    </source>
</evidence>